<dbReference type="GO" id="GO:0004822">
    <property type="term" value="F:isoleucine-tRNA ligase activity"/>
    <property type="evidence" value="ECO:0007669"/>
    <property type="project" value="TreeGrafter"/>
</dbReference>
<dbReference type="PANTHER" id="PTHR42765:SF1">
    <property type="entry name" value="ISOLEUCINE--TRNA LIGASE, MITOCHONDRIAL"/>
    <property type="match status" value="1"/>
</dbReference>
<dbReference type="InterPro" id="IPR050081">
    <property type="entry name" value="Ile-tRNA_ligase"/>
</dbReference>
<dbReference type="EMBL" id="AJWY01005551">
    <property type="protein sequence ID" value="EKC69316.1"/>
    <property type="molecule type" value="Genomic_DNA"/>
</dbReference>
<protein>
    <submittedName>
        <fullName evidence="2">Protein containing Valyl/Leucyl/Isoleucyl-tRNA synthetase, class I, anticodon-binding domain protein</fullName>
        <ecNumber evidence="2">6.1.1.-</ecNumber>
    </submittedName>
</protein>
<feature type="domain" description="DUF5112" evidence="1">
    <location>
        <begin position="2"/>
        <end position="115"/>
    </location>
</feature>
<gene>
    <name evidence="2" type="ORF">LEA_08353</name>
</gene>
<dbReference type="AlphaFoldDB" id="K1UCR1"/>
<feature type="non-terminal residue" evidence="2">
    <location>
        <position position="1"/>
    </location>
</feature>
<dbReference type="GO" id="GO:0006428">
    <property type="term" value="P:isoleucyl-tRNA aminoacylation"/>
    <property type="evidence" value="ECO:0007669"/>
    <property type="project" value="TreeGrafter"/>
</dbReference>
<comment type="caution">
    <text evidence="2">The sequence shown here is derived from an EMBL/GenBank/DDBJ whole genome shotgun (WGS) entry which is preliminary data.</text>
</comment>
<organism evidence="2">
    <name type="scientific">human gut metagenome</name>
    <dbReference type="NCBI Taxonomy" id="408170"/>
    <lineage>
        <taxon>unclassified sequences</taxon>
        <taxon>metagenomes</taxon>
        <taxon>organismal metagenomes</taxon>
    </lineage>
</organism>
<keyword evidence="2" id="KW-0030">Aminoacyl-tRNA synthetase</keyword>
<proteinExistence type="predicted"/>
<dbReference type="SUPFAM" id="SSF47323">
    <property type="entry name" value="Anticodon-binding domain of a subclass of class I aminoacyl-tRNA synthetases"/>
    <property type="match status" value="1"/>
</dbReference>
<dbReference type="PANTHER" id="PTHR42765">
    <property type="entry name" value="SOLEUCYL-TRNA SYNTHETASE"/>
    <property type="match status" value="1"/>
</dbReference>
<keyword evidence="2" id="KW-0436">Ligase</keyword>
<dbReference type="InterPro" id="IPR009080">
    <property type="entry name" value="tRNAsynth_Ia_anticodon-bd"/>
</dbReference>
<dbReference type="EC" id="6.1.1.-" evidence="2"/>
<dbReference type="Gene3D" id="1.10.730.20">
    <property type="match status" value="1"/>
</dbReference>
<dbReference type="Pfam" id="PF17139">
    <property type="entry name" value="DUF5112"/>
    <property type="match status" value="1"/>
</dbReference>
<dbReference type="GO" id="GO:0005829">
    <property type="term" value="C:cytosol"/>
    <property type="evidence" value="ECO:0007669"/>
    <property type="project" value="TreeGrafter"/>
</dbReference>
<evidence type="ECO:0000259" key="1">
    <source>
        <dbReference type="Pfam" id="PF17139"/>
    </source>
</evidence>
<dbReference type="InterPro" id="IPR033405">
    <property type="entry name" value="DUF5112"/>
</dbReference>
<sequence>KVLAERALKLSEDYPSGRAEAYNNLAFVCIAKMDYKGAKGWLKKIEEESDNQIELAIADVQNMRLCQRESHNKDFYAYREKAMRRLRRIREEVNSMPPRESKRVIYAKSEFYIVDIIKDRLYCDGEHSASRRSAQTALFLILDAMTRMFAPILAFTCEEIWLAMPHRSADDSRSVLFNCMVQPYEGYA</sequence>
<evidence type="ECO:0000313" key="2">
    <source>
        <dbReference type="EMBL" id="EKC69316.1"/>
    </source>
</evidence>
<feature type="non-terminal residue" evidence="2">
    <location>
        <position position="188"/>
    </location>
</feature>
<accession>K1UCR1</accession>
<dbReference type="GO" id="GO:0005524">
    <property type="term" value="F:ATP binding"/>
    <property type="evidence" value="ECO:0007669"/>
    <property type="project" value="UniProtKB-KW"/>
</dbReference>
<name>K1UCR1_9ZZZZ</name>
<reference evidence="2" key="1">
    <citation type="journal article" date="2013" name="Environ. Microbiol.">
        <title>Microbiota from the distal guts of lean and obese adolescents exhibit partial functional redundancy besides clear differences in community structure.</title>
        <authorList>
            <person name="Ferrer M."/>
            <person name="Ruiz A."/>
            <person name="Lanza F."/>
            <person name="Haange S.B."/>
            <person name="Oberbach A."/>
            <person name="Till H."/>
            <person name="Bargiela R."/>
            <person name="Campoy C."/>
            <person name="Segura M.T."/>
            <person name="Richter M."/>
            <person name="von Bergen M."/>
            <person name="Seifert J."/>
            <person name="Suarez A."/>
        </authorList>
    </citation>
    <scope>NUCLEOTIDE SEQUENCE</scope>
</reference>